<dbReference type="EMBL" id="JAEMNV010000003">
    <property type="protein sequence ID" value="MBJ8339092.1"/>
    <property type="molecule type" value="Genomic_DNA"/>
</dbReference>
<gene>
    <name evidence="4" type="ORF">JGU71_09360</name>
</gene>
<accession>A0A934U2W4</accession>
<dbReference type="Proteomes" id="UP000655868">
    <property type="component" value="Unassembled WGS sequence"/>
</dbReference>
<dbReference type="RefSeq" id="WP_199703809.1">
    <property type="nucleotide sequence ID" value="NZ_JAEMNV010000003.1"/>
</dbReference>
<comment type="subcellular location">
    <subcellularLocation>
        <location evidence="1">Membrane</location>
    </subcellularLocation>
</comment>
<organism evidence="4 5">
    <name type="scientific">Antrihabitans stalagmiti</name>
    <dbReference type="NCBI Taxonomy" id="2799499"/>
    <lineage>
        <taxon>Bacteria</taxon>
        <taxon>Bacillati</taxon>
        <taxon>Actinomycetota</taxon>
        <taxon>Actinomycetes</taxon>
        <taxon>Mycobacteriales</taxon>
        <taxon>Nocardiaceae</taxon>
        <taxon>Antrihabitans</taxon>
    </lineage>
</organism>
<evidence type="ECO:0000256" key="3">
    <source>
        <dbReference type="SAM" id="Phobius"/>
    </source>
</evidence>
<name>A0A934U2W4_9NOCA</name>
<evidence type="ECO:0000313" key="4">
    <source>
        <dbReference type="EMBL" id="MBJ8339092.1"/>
    </source>
</evidence>
<dbReference type="PANTHER" id="PTHR37042:SF4">
    <property type="entry name" value="OUTER MEMBRANE PROTEIN RV1973"/>
    <property type="match status" value="1"/>
</dbReference>
<feature type="transmembrane region" description="Helical" evidence="3">
    <location>
        <begin position="32"/>
        <end position="51"/>
    </location>
</feature>
<comment type="caution">
    <text evidence="4">The sequence shown here is derived from an EMBL/GenBank/DDBJ whole genome shotgun (WGS) entry which is preliminary data.</text>
</comment>
<protein>
    <recommendedName>
        <fullName evidence="6">Mce-associated membrane protein</fullName>
    </recommendedName>
</protein>
<evidence type="ECO:0008006" key="6">
    <source>
        <dbReference type="Google" id="ProtNLM"/>
    </source>
</evidence>
<keyword evidence="3" id="KW-0812">Transmembrane</keyword>
<dbReference type="PANTHER" id="PTHR37042">
    <property type="entry name" value="OUTER MEMBRANE PROTEIN RV1973"/>
    <property type="match status" value="1"/>
</dbReference>
<evidence type="ECO:0000256" key="1">
    <source>
        <dbReference type="ARBA" id="ARBA00004370"/>
    </source>
</evidence>
<proteinExistence type="predicted"/>
<evidence type="ECO:0000256" key="2">
    <source>
        <dbReference type="ARBA" id="ARBA00023136"/>
    </source>
</evidence>
<dbReference type="AlphaFoldDB" id="A0A934U2W4"/>
<keyword evidence="5" id="KW-1185">Reference proteome</keyword>
<dbReference type="GO" id="GO:0016020">
    <property type="term" value="C:membrane"/>
    <property type="evidence" value="ECO:0007669"/>
    <property type="project" value="UniProtKB-SubCell"/>
</dbReference>
<reference evidence="4" key="1">
    <citation type="submission" date="2020-12" db="EMBL/GenBank/DDBJ databases">
        <title>Antrihabitans popcorni sp. nov. and Antrihabitans auranticaus sp. nov., isolated from a larva cave.</title>
        <authorList>
            <person name="Lee S.D."/>
            <person name="Kim I.S."/>
        </authorList>
    </citation>
    <scope>NUCLEOTIDE SEQUENCE</scope>
    <source>
        <strain evidence="4">YC3-6</strain>
    </source>
</reference>
<keyword evidence="3" id="KW-1133">Transmembrane helix</keyword>
<evidence type="ECO:0000313" key="5">
    <source>
        <dbReference type="Proteomes" id="UP000655868"/>
    </source>
</evidence>
<sequence>MTVTQENPTIADKSVDEASLQPARVSRRTTTLAAAFTIAMVAIVAVLGWKWHAASNDLNAITAEQANRAAAAQLANDYVLRSLTYDYKNLDGFFAGVAQDASNTLQDRYTQVRETLGAIMTEAQVVASGSVAATSVESSGTDRYIVTVFATQKTQNVQQPEPASVPNLLSVTVAHIDGKWLVDDYGPKES</sequence>
<keyword evidence="2 3" id="KW-0472">Membrane</keyword>